<dbReference type="CDD" id="cd02440">
    <property type="entry name" value="AdoMet_MTases"/>
    <property type="match status" value="1"/>
</dbReference>
<dbReference type="InterPro" id="IPR016461">
    <property type="entry name" value="COMT-like"/>
</dbReference>
<dbReference type="Gene3D" id="1.10.10.10">
    <property type="entry name" value="Winged helix-like DNA-binding domain superfamily/Winged helix DNA-binding domain"/>
    <property type="match status" value="1"/>
</dbReference>
<protein>
    <submittedName>
        <fullName evidence="6">O-methyltransferase family 2</fullName>
    </submittedName>
</protein>
<evidence type="ECO:0000259" key="5">
    <source>
        <dbReference type="Pfam" id="PF08100"/>
    </source>
</evidence>
<dbReference type="InterPro" id="IPR001077">
    <property type="entry name" value="COMT_C"/>
</dbReference>
<dbReference type="GO" id="GO:0046983">
    <property type="term" value="F:protein dimerization activity"/>
    <property type="evidence" value="ECO:0007669"/>
    <property type="project" value="InterPro"/>
</dbReference>
<dbReference type="PROSITE" id="PS51683">
    <property type="entry name" value="SAM_OMT_II"/>
    <property type="match status" value="1"/>
</dbReference>
<dbReference type="InterPro" id="IPR036390">
    <property type="entry name" value="WH_DNA-bd_sf"/>
</dbReference>
<feature type="domain" description="O-methyltransferase C-terminal" evidence="4">
    <location>
        <begin position="158"/>
        <end position="318"/>
    </location>
</feature>
<organism evidence="6">
    <name type="scientific">Cyanothece sp. (strain PCC 7425 / ATCC 29141)</name>
    <dbReference type="NCBI Taxonomy" id="395961"/>
    <lineage>
        <taxon>Bacteria</taxon>
        <taxon>Bacillati</taxon>
        <taxon>Cyanobacteriota</taxon>
        <taxon>Cyanophyceae</taxon>
        <taxon>Gomontiellales</taxon>
        <taxon>Cyanothecaceae</taxon>
        <taxon>Cyanothece</taxon>
    </lineage>
</organism>
<dbReference type="Pfam" id="PF00891">
    <property type="entry name" value="Methyltransf_2"/>
    <property type="match status" value="1"/>
</dbReference>
<dbReference type="InterPro" id="IPR012967">
    <property type="entry name" value="COMT_dimerisation"/>
</dbReference>
<keyword evidence="1 6" id="KW-0489">Methyltransferase</keyword>
<dbReference type="Gene3D" id="3.40.50.150">
    <property type="entry name" value="Vaccinia Virus protein VP39"/>
    <property type="match status" value="1"/>
</dbReference>
<dbReference type="PIRSF" id="PIRSF005739">
    <property type="entry name" value="O-mtase"/>
    <property type="match status" value="1"/>
</dbReference>
<dbReference type="SUPFAM" id="SSF46785">
    <property type="entry name" value="Winged helix' DNA-binding domain"/>
    <property type="match status" value="1"/>
</dbReference>
<accession>B8HL71</accession>
<dbReference type="STRING" id="395961.Cyan7425_2963"/>
<proteinExistence type="predicted"/>
<dbReference type="Pfam" id="PF08100">
    <property type="entry name" value="Dimerisation"/>
    <property type="match status" value="1"/>
</dbReference>
<dbReference type="SUPFAM" id="SSF53335">
    <property type="entry name" value="S-adenosyl-L-methionine-dependent methyltransferases"/>
    <property type="match status" value="1"/>
</dbReference>
<keyword evidence="3" id="KW-0949">S-adenosyl-L-methionine</keyword>
<dbReference type="InterPro" id="IPR036388">
    <property type="entry name" value="WH-like_DNA-bd_sf"/>
</dbReference>
<evidence type="ECO:0000256" key="1">
    <source>
        <dbReference type="ARBA" id="ARBA00022603"/>
    </source>
</evidence>
<evidence type="ECO:0000313" key="6">
    <source>
        <dbReference type="EMBL" id="ACL45303.1"/>
    </source>
</evidence>
<dbReference type="PANTHER" id="PTHR43712:SF2">
    <property type="entry name" value="O-METHYLTRANSFERASE CICE"/>
    <property type="match status" value="1"/>
</dbReference>
<dbReference type="eggNOG" id="COG2226">
    <property type="taxonomic scope" value="Bacteria"/>
</dbReference>
<gene>
    <name evidence="6" type="ordered locus">Cyan7425_2963</name>
</gene>
<dbReference type="InterPro" id="IPR029063">
    <property type="entry name" value="SAM-dependent_MTases_sf"/>
</dbReference>
<dbReference type="GO" id="GO:0032259">
    <property type="term" value="P:methylation"/>
    <property type="evidence" value="ECO:0007669"/>
    <property type="project" value="UniProtKB-KW"/>
</dbReference>
<dbReference type="AlphaFoldDB" id="B8HL71"/>
<dbReference type="KEGG" id="cyn:Cyan7425_2963"/>
<dbReference type="HOGENOM" id="CLU_005533_4_0_3"/>
<keyword evidence="2 6" id="KW-0808">Transferase</keyword>
<feature type="domain" description="O-methyltransferase dimerisation" evidence="5">
    <location>
        <begin position="18"/>
        <end position="92"/>
    </location>
</feature>
<dbReference type="PANTHER" id="PTHR43712">
    <property type="entry name" value="PUTATIVE (AFU_ORTHOLOGUE AFUA_4G14580)-RELATED"/>
    <property type="match status" value="1"/>
</dbReference>
<dbReference type="EMBL" id="CP001344">
    <property type="protein sequence ID" value="ACL45303.1"/>
    <property type="molecule type" value="Genomic_DNA"/>
</dbReference>
<reference evidence="6" key="1">
    <citation type="submission" date="2009-01" db="EMBL/GenBank/DDBJ databases">
        <title>Complete sequence of chromosome Cyanothece sp. PCC 7425.</title>
        <authorList>
            <consortium name="US DOE Joint Genome Institute"/>
            <person name="Lucas S."/>
            <person name="Copeland A."/>
            <person name="Lapidus A."/>
            <person name="Glavina del Rio T."/>
            <person name="Dalin E."/>
            <person name="Tice H."/>
            <person name="Bruce D."/>
            <person name="Goodwin L."/>
            <person name="Pitluck S."/>
            <person name="Sims D."/>
            <person name="Meineke L."/>
            <person name="Brettin T."/>
            <person name="Detter J.C."/>
            <person name="Han C."/>
            <person name="Larimer F."/>
            <person name="Land M."/>
            <person name="Hauser L."/>
            <person name="Kyrpides N."/>
            <person name="Ovchinnikova G."/>
            <person name="Liberton M."/>
            <person name="Stoeckel J."/>
            <person name="Banerjee A."/>
            <person name="Singh A."/>
            <person name="Page L."/>
            <person name="Sato H."/>
            <person name="Zhao L."/>
            <person name="Sherman L."/>
            <person name="Pakrasi H."/>
            <person name="Richardson P."/>
        </authorList>
    </citation>
    <scope>NUCLEOTIDE SEQUENCE</scope>
    <source>
        <strain evidence="6">PCC 7425</strain>
    </source>
</reference>
<sequence>MTQNSPAVTPERLMQFGFAYAPPLIIEAALHHQLFDRLEDNPKTVEQMQAETGASPRGLRILMNALVALEFLAKDEQNRYALTPESAAFLVSSKPSFQGGLFRHVSRQLIPAWLELTEVVRTGKPSFTVNQEGAGSDFFQQFVNDIYPMSYMPAKLLGDVLKLAQVDKPFRVLDLAAGSGVWGITLAQQSAQVRVTAVDWAGVIPVTQQNAERFGLSDRFQFIAADLLTADFGTGYDLAVLGHILHSEGEARSRQLFSRLFPALAAGGQIAIAEWLVNDSHTGPLNGAIFSVNMLVSTEAGDTFSFNEISQWLTESGFIDPHLVEVPGPSPLILATKP</sequence>
<evidence type="ECO:0000259" key="4">
    <source>
        <dbReference type="Pfam" id="PF00891"/>
    </source>
</evidence>
<evidence type="ECO:0000256" key="3">
    <source>
        <dbReference type="ARBA" id="ARBA00022691"/>
    </source>
</evidence>
<dbReference type="GO" id="GO:0008171">
    <property type="term" value="F:O-methyltransferase activity"/>
    <property type="evidence" value="ECO:0007669"/>
    <property type="project" value="InterPro"/>
</dbReference>
<evidence type="ECO:0000256" key="2">
    <source>
        <dbReference type="ARBA" id="ARBA00022679"/>
    </source>
</evidence>
<name>B8HL71_CYAP4</name>